<evidence type="ECO:0000256" key="4">
    <source>
        <dbReference type="ARBA" id="ARBA00023015"/>
    </source>
</evidence>
<dbReference type="Proteomes" id="UP000780801">
    <property type="component" value="Unassembled WGS sequence"/>
</dbReference>
<evidence type="ECO:0000256" key="1">
    <source>
        <dbReference type="ARBA" id="ARBA00004123"/>
    </source>
</evidence>
<keyword evidence="12" id="KW-1185">Reference proteome</keyword>
<reference evidence="11" key="1">
    <citation type="journal article" date="2020" name="Fungal Divers.">
        <title>Resolving the Mortierellaceae phylogeny through synthesis of multi-gene phylogenetics and phylogenomics.</title>
        <authorList>
            <person name="Vandepol N."/>
            <person name="Liber J."/>
            <person name="Desiro A."/>
            <person name="Na H."/>
            <person name="Kennedy M."/>
            <person name="Barry K."/>
            <person name="Grigoriev I.V."/>
            <person name="Miller A.N."/>
            <person name="O'Donnell K."/>
            <person name="Stajich J.E."/>
            <person name="Bonito G."/>
        </authorList>
    </citation>
    <scope>NUCLEOTIDE SEQUENCE</scope>
    <source>
        <strain evidence="11">KOD1015</strain>
    </source>
</reference>
<comment type="subcellular location">
    <subcellularLocation>
        <location evidence="1">Nucleus</location>
    </subcellularLocation>
</comment>
<name>A0A9P6KJ03_9FUNG</name>
<dbReference type="Pfam" id="PF05236">
    <property type="entry name" value="TAF4"/>
    <property type="match status" value="1"/>
</dbReference>
<evidence type="ECO:0000256" key="7">
    <source>
        <dbReference type="ARBA" id="ARBA00025346"/>
    </source>
</evidence>
<accession>A0A9P6KJ03</accession>
<dbReference type="OrthoDB" id="21060at2759"/>
<keyword evidence="5" id="KW-0804">Transcription</keyword>
<dbReference type="PANTHER" id="PTHR15138">
    <property type="entry name" value="TRANSCRIPTION INITIATION FACTOR TFIID SUBUNIT 4"/>
    <property type="match status" value="1"/>
</dbReference>
<feature type="compositionally biased region" description="Polar residues" evidence="9">
    <location>
        <begin position="883"/>
        <end position="894"/>
    </location>
</feature>
<evidence type="ECO:0000256" key="6">
    <source>
        <dbReference type="ARBA" id="ARBA00023242"/>
    </source>
</evidence>
<dbReference type="GO" id="GO:0016251">
    <property type="term" value="F:RNA polymerase II general transcription initiation factor activity"/>
    <property type="evidence" value="ECO:0007669"/>
    <property type="project" value="TreeGrafter"/>
</dbReference>
<dbReference type="GO" id="GO:0046982">
    <property type="term" value="F:protein heterodimerization activity"/>
    <property type="evidence" value="ECO:0007669"/>
    <property type="project" value="InterPro"/>
</dbReference>
<evidence type="ECO:0000313" key="12">
    <source>
        <dbReference type="Proteomes" id="UP000780801"/>
    </source>
</evidence>
<evidence type="ECO:0000256" key="5">
    <source>
        <dbReference type="ARBA" id="ARBA00023163"/>
    </source>
</evidence>
<feature type="compositionally biased region" description="Low complexity" evidence="9">
    <location>
        <begin position="430"/>
        <end position="445"/>
    </location>
</feature>
<evidence type="ECO:0000259" key="10">
    <source>
        <dbReference type="Pfam" id="PF05236"/>
    </source>
</evidence>
<evidence type="ECO:0000256" key="2">
    <source>
        <dbReference type="ARBA" id="ARBA00006178"/>
    </source>
</evidence>
<feature type="compositionally biased region" description="Polar residues" evidence="9">
    <location>
        <begin position="460"/>
        <end position="470"/>
    </location>
</feature>
<gene>
    <name evidence="11" type="ORF">BGW38_003622</name>
</gene>
<dbReference type="Gene3D" id="1.10.20.10">
    <property type="entry name" value="Histone, subunit A"/>
    <property type="match status" value="1"/>
</dbReference>
<dbReference type="AlphaFoldDB" id="A0A9P6KJ03"/>
<evidence type="ECO:0000256" key="3">
    <source>
        <dbReference type="ARBA" id="ARBA00017306"/>
    </source>
</evidence>
<proteinExistence type="inferred from homology"/>
<feature type="region of interest" description="Disordered" evidence="9">
    <location>
        <begin position="490"/>
        <end position="634"/>
    </location>
</feature>
<evidence type="ECO:0000256" key="9">
    <source>
        <dbReference type="SAM" id="MobiDB-lite"/>
    </source>
</evidence>
<dbReference type="InterPro" id="IPR009072">
    <property type="entry name" value="Histone-fold"/>
</dbReference>
<keyword evidence="4" id="KW-0805">Transcription regulation</keyword>
<feature type="compositionally biased region" description="Low complexity" evidence="9">
    <location>
        <begin position="176"/>
        <end position="192"/>
    </location>
</feature>
<feature type="compositionally biased region" description="Basic and acidic residues" evidence="9">
    <location>
        <begin position="776"/>
        <end position="795"/>
    </location>
</feature>
<comment type="similarity">
    <text evidence="2">Belongs to the TAF4 family.</text>
</comment>
<dbReference type="GO" id="GO:0003677">
    <property type="term" value="F:DNA binding"/>
    <property type="evidence" value="ECO:0007669"/>
    <property type="project" value="TreeGrafter"/>
</dbReference>
<evidence type="ECO:0000313" key="11">
    <source>
        <dbReference type="EMBL" id="KAF9586497.1"/>
    </source>
</evidence>
<feature type="compositionally biased region" description="Gly residues" evidence="9">
    <location>
        <begin position="803"/>
        <end position="823"/>
    </location>
</feature>
<feature type="region of interest" description="Disordered" evidence="9">
    <location>
        <begin position="1"/>
        <end position="24"/>
    </location>
</feature>
<feature type="region of interest" description="Disordered" evidence="9">
    <location>
        <begin position="146"/>
        <end position="199"/>
    </location>
</feature>
<feature type="region of interest" description="Disordered" evidence="9">
    <location>
        <begin position="383"/>
        <end position="406"/>
    </location>
</feature>
<keyword evidence="6" id="KW-0539">Nucleus</keyword>
<dbReference type="InterPro" id="IPR007900">
    <property type="entry name" value="TAF4_C"/>
</dbReference>
<comment type="caution">
    <text evidence="11">The sequence shown here is derived from an EMBL/GenBank/DDBJ whole genome shotgun (WGS) entry which is preliminary data.</text>
</comment>
<dbReference type="GO" id="GO:0006367">
    <property type="term" value="P:transcription initiation at RNA polymerase II promoter"/>
    <property type="evidence" value="ECO:0007669"/>
    <property type="project" value="TreeGrafter"/>
</dbReference>
<feature type="compositionally biased region" description="Low complexity" evidence="9">
    <location>
        <begin position="868"/>
        <end position="882"/>
    </location>
</feature>
<feature type="compositionally biased region" description="Low complexity" evidence="9">
    <location>
        <begin position="610"/>
        <end position="628"/>
    </location>
</feature>
<feature type="compositionally biased region" description="Polar residues" evidence="9">
    <location>
        <begin position="146"/>
        <end position="165"/>
    </location>
</feature>
<organism evidence="11 12">
    <name type="scientific">Lunasporangiospora selenospora</name>
    <dbReference type="NCBI Taxonomy" id="979761"/>
    <lineage>
        <taxon>Eukaryota</taxon>
        <taxon>Fungi</taxon>
        <taxon>Fungi incertae sedis</taxon>
        <taxon>Mucoromycota</taxon>
        <taxon>Mortierellomycotina</taxon>
        <taxon>Mortierellomycetes</taxon>
        <taxon>Mortierellales</taxon>
        <taxon>Mortierellaceae</taxon>
        <taxon>Lunasporangiospora</taxon>
    </lineage>
</organism>
<dbReference type="InterPro" id="IPR045144">
    <property type="entry name" value="TAF4"/>
</dbReference>
<feature type="compositionally biased region" description="Low complexity" evidence="9">
    <location>
        <begin position="533"/>
        <end position="559"/>
    </location>
</feature>
<dbReference type="GO" id="GO:0005669">
    <property type="term" value="C:transcription factor TFIID complex"/>
    <property type="evidence" value="ECO:0007669"/>
    <property type="project" value="InterPro"/>
</dbReference>
<feature type="region of interest" description="Disordered" evidence="9">
    <location>
        <begin position="430"/>
        <end position="473"/>
    </location>
</feature>
<dbReference type="CDD" id="cd08045">
    <property type="entry name" value="HFD_TAF4"/>
    <property type="match status" value="1"/>
</dbReference>
<comment type="function">
    <text evidence="7">Functions as a component of the DNA-binding general transcription factor complex TFIID. Binding of TFIID to a promoter (with or without TATA element) is the initial step in pre-initiation complex (PIC) formation. TFIID plays a key role in the regulation of gene expression by RNA polymerase II through different activities such as transcription activator interaction, core promoter recognition and selectivity, TFIIA and TFIIB interaction, chromatin modification (histone acetylation by TAF1), facilitation of DNA opening and initiation of transcription.</text>
</comment>
<feature type="region of interest" description="Disordered" evidence="9">
    <location>
        <begin position="776"/>
        <end position="917"/>
    </location>
</feature>
<protein>
    <recommendedName>
        <fullName evidence="3">Transcription initiation factor TFIID subunit 4</fullName>
    </recommendedName>
    <alternativeName>
        <fullName evidence="8">TBP-associated factor 4</fullName>
    </alternativeName>
</protein>
<feature type="compositionally biased region" description="Low complexity" evidence="9">
    <location>
        <begin position="389"/>
        <end position="398"/>
    </location>
</feature>
<evidence type="ECO:0000256" key="8">
    <source>
        <dbReference type="ARBA" id="ARBA00031747"/>
    </source>
</evidence>
<feature type="compositionally biased region" description="Polar residues" evidence="9">
    <location>
        <begin position="507"/>
        <end position="519"/>
    </location>
</feature>
<dbReference type="EMBL" id="JAABOA010000024">
    <property type="protein sequence ID" value="KAF9586497.1"/>
    <property type="molecule type" value="Genomic_DNA"/>
</dbReference>
<feature type="compositionally biased region" description="Low complexity" evidence="9">
    <location>
        <begin position="824"/>
        <end position="856"/>
    </location>
</feature>
<sequence length="955" mass="97058">MSNNNTDSHGSLGGGHDQQGPTAPLMNRTMDELLAAEFPPGIESVAHADAGLNNSVHNNIMEGLDELFSDDFPPVATASGSNPATNLAPIHLQHPQTHPQHSAVQHSQAMAQHQQRVQHPQVSGAIGLPPSAVSVPMSGHISLPLHQQSTSIPSTPTHLSSSPQVSPALANVTPTIHTPPHIQGQQPQQILNRPPPQPQPLPLNQQLQLQQMQQQPQLPGGAALGLGSVYQPTPTLSQTLPVQQQAQQQSIPRPQMTAVPQSMAPGVSVAVRPQSSPMMPNGQPLAVPAATPVSQPAIRPPVSTPNTPPTPAAVAGMPIAQPGTPLHYILSRSSPAIANELRNIFAQLQRNAVSPNEFLARAQVLLDPEQFAILDQIRRRHVSRPAGDTTPLPTIPGAGPTPPTPVAPGLLSSTLVPTVAAPVVVPPGVARPAQQPTQTPGLPTPAVAAPSVMPALPGTSAPSQNPSPAGTSPSVAAAALVATPGAAPVAAGSATSQSAPVRKRTTDVISSTAAVTDSKTGSKRIKTEHQQMASGTTTGSSTSSTAASTPSAFPSSLPATPGPSTPAGVPSPNTGALSRVSLPGQNRPAATVPMGSVTSGASGSGGAGGAATAAPRASAPAAGSSTGTGAAGGVEKVNYDSITDVMGYVGMDLREESDNIMRDNDSFPRFGGNSDGQDRTKIQNFVNMTILKARADKIATSHRLQPIEPDVLTYLALATQERIRGMAEQMVHACKHRYRTLATAPPPMYDEDHAMYRVGVNQDVKKQLLAIERVEREEETKRKEQIAERERRLAAGEDLDENGAGGAGGGGAAGGGAAGGAAGGASSPLPSGAGSSSGGAAAAAAASSPSASGTSARPPLSRSSTLNASSSGAAGSSSGSSAHPPSTLTRTASTPGGGSMVLPPSTVGRPSGLRDTSRRVNIKDALFCLERDRGGGGGEGSGQRVLIKSYAKLLK</sequence>
<feature type="domain" description="Transcription initiation factor TFIID component TAF4 C-terminal" evidence="10">
    <location>
        <begin position="642"/>
        <end position="797"/>
    </location>
</feature>
<dbReference type="PANTHER" id="PTHR15138:SF14">
    <property type="entry name" value="TRANSCRIPTION INITIATION FACTOR TFIID SUBUNIT 4"/>
    <property type="match status" value="1"/>
</dbReference>